<dbReference type="SUPFAM" id="SSF49879">
    <property type="entry name" value="SMAD/FHA domain"/>
    <property type="match status" value="1"/>
</dbReference>
<keyword evidence="3" id="KW-0808">Transferase</keyword>
<dbReference type="SMART" id="SM00240">
    <property type="entry name" value="FHA"/>
    <property type="match status" value="1"/>
</dbReference>
<dbReference type="Pfam" id="PF00498">
    <property type="entry name" value="FHA"/>
    <property type="match status" value="1"/>
</dbReference>
<dbReference type="InterPro" id="IPR000253">
    <property type="entry name" value="FHA_dom"/>
</dbReference>
<protein>
    <recommendedName>
        <fullName evidence="2">E3 ubiquitin-protein ligase CHFR</fullName>
    </recommendedName>
</protein>
<dbReference type="InterPro" id="IPR027370">
    <property type="entry name" value="Znf-RING_euk"/>
</dbReference>
<name>A0ABM1HWB7_POLDO</name>
<dbReference type="InterPro" id="IPR017907">
    <property type="entry name" value="Znf_RING_CS"/>
</dbReference>
<feature type="domain" description="FHA" evidence="10">
    <location>
        <begin position="43"/>
        <end position="92"/>
    </location>
</feature>
<dbReference type="Gene3D" id="2.60.200.20">
    <property type="match status" value="1"/>
</dbReference>
<evidence type="ECO:0000256" key="6">
    <source>
        <dbReference type="ARBA" id="ARBA00022786"/>
    </source>
</evidence>
<dbReference type="PROSITE" id="PS00518">
    <property type="entry name" value="ZF_RING_1"/>
    <property type="match status" value="1"/>
</dbReference>
<dbReference type="PANTHER" id="PTHR15067:SF4">
    <property type="entry name" value="E3 UBIQUITIN-PROTEIN LIGASE RNF8"/>
    <property type="match status" value="1"/>
</dbReference>
<dbReference type="RefSeq" id="XP_015172254.1">
    <property type="nucleotide sequence ID" value="XM_015316768.1"/>
</dbReference>
<evidence type="ECO:0000256" key="3">
    <source>
        <dbReference type="ARBA" id="ARBA00022679"/>
    </source>
</evidence>
<feature type="coiled-coil region" evidence="9">
    <location>
        <begin position="149"/>
        <end position="261"/>
    </location>
</feature>
<dbReference type="Pfam" id="PF13445">
    <property type="entry name" value="zf-RING_UBOX"/>
    <property type="match status" value="1"/>
</dbReference>
<proteinExistence type="inferred from homology"/>
<dbReference type="CDD" id="cd00060">
    <property type="entry name" value="FHA"/>
    <property type="match status" value="1"/>
</dbReference>
<keyword evidence="4" id="KW-0479">Metal-binding</keyword>
<evidence type="ECO:0000313" key="12">
    <source>
        <dbReference type="Proteomes" id="UP000694924"/>
    </source>
</evidence>
<dbReference type="Proteomes" id="UP000694924">
    <property type="component" value="Unplaced"/>
</dbReference>
<keyword evidence="12" id="KW-1185">Reference proteome</keyword>
<evidence type="ECO:0000256" key="7">
    <source>
        <dbReference type="ARBA" id="ARBA00022833"/>
    </source>
</evidence>
<evidence type="ECO:0000256" key="9">
    <source>
        <dbReference type="SAM" id="Coils"/>
    </source>
</evidence>
<evidence type="ECO:0000259" key="11">
    <source>
        <dbReference type="PROSITE" id="PS50089"/>
    </source>
</evidence>
<dbReference type="InterPro" id="IPR001841">
    <property type="entry name" value="Znf_RING"/>
</dbReference>
<keyword evidence="7" id="KW-0862">Zinc</keyword>
<sequence length="473" mass="55496">MDHSNMKRTLIPDNEVKILEPILVRLNKNESTTPDIHIDKSEFKIGRGKDNDEIILDTSISRKHCIIRYEGNGEWTIKDLSSSYTFVNDVLLESGSKRKLSVGDIVQLSTNSDYKYVFTLNLTEETCSKKQKLDEELFNNVLMQQKTFVNNQESQNKELQDRLENKQNHQLELKQKLNDLLTQSDIVPDDKECLRDQIVKLEKKIMANNNQEKHLQNMYLEILQKLENEKNLFEARLNEERQKWQKALDVSKQEKELLEVKMKERIAKWREVQAEWKNKMKDRVKKEKTIQARLLTEKIQLEEKLKETTQALEDKKIKSESPGSENEPGTSMFMKDSCVLLEVVDTSKTRIIDTIDLTETNEDNSITFEDAMNKVSTIMDEQLTCSVCSELFINATTLNCTHTFCLHCINEWNKKRRECPICRVFVTSMNRSLVLDNFIENMLDNLPIHMKNKRAEIVKERKVLEKMKKGRKK</sequence>
<dbReference type="InterPro" id="IPR008984">
    <property type="entry name" value="SMAD_FHA_dom_sf"/>
</dbReference>
<evidence type="ECO:0000256" key="5">
    <source>
        <dbReference type="ARBA" id="ARBA00022771"/>
    </source>
</evidence>
<evidence type="ECO:0000256" key="1">
    <source>
        <dbReference type="ARBA" id="ARBA00005797"/>
    </source>
</evidence>
<keyword evidence="6" id="KW-0833">Ubl conjugation pathway</keyword>
<evidence type="ECO:0000256" key="4">
    <source>
        <dbReference type="ARBA" id="ARBA00022723"/>
    </source>
</evidence>
<dbReference type="Gene3D" id="3.30.40.10">
    <property type="entry name" value="Zinc/RING finger domain, C3HC4 (zinc finger)"/>
    <property type="match status" value="1"/>
</dbReference>
<accession>A0ABM1HWB7</accession>
<dbReference type="SUPFAM" id="SSF57850">
    <property type="entry name" value="RING/U-box"/>
    <property type="match status" value="1"/>
</dbReference>
<comment type="similarity">
    <text evidence="1">Belongs to the CHFR family.</text>
</comment>
<gene>
    <name evidence="13" type="primary">LOC107064290</name>
</gene>
<feature type="coiled-coil region" evidence="9">
    <location>
        <begin position="291"/>
        <end position="318"/>
    </location>
</feature>
<feature type="domain" description="RING-type" evidence="11">
    <location>
        <begin position="385"/>
        <end position="423"/>
    </location>
</feature>
<dbReference type="PROSITE" id="PS50006">
    <property type="entry name" value="FHA_DOMAIN"/>
    <property type="match status" value="1"/>
</dbReference>
<dbReference type="PANTHER" id="PTHR15067">
    <property type="entry name" value="E3 UBIQUITIN-PROTEIN LIGASE RNF8"/>
    <property type="match status" value="1"/>
</dbReference>
<dbReference type="GeneID" id="107064290"/>
<keyword evidence="5 8" id="KW-0863">Zinc-finger</keyword>
<organism evidence="12 13">
    <name type="scientific">Polistes dominula</name>
    <name type="common">European paper wasp</name>
    <name type="synonym">Vespa dominula</name>
    <dbReference type="NCBI Taxonomy" id="743375"/>
    <lineage>
        <taxon>Eukaryota</taxon>
        <taxon>Metazoa</taxon>
        <taxon>Ecdysozoa</taxon>
        <taxon>Arthropoda</taxon>
        <taxon>Hexapoda</taxon>
        <taxon>Insecta</taxon>
        <taxon>Pterygota</taxon>
        <taxon>Neoptera</taxon>
        <taxon>Endopterygota</taxon>
        <taxon>Hymenoptera</taxon>
        <taxon>Apocrita</taxon>
        <taxon>Aculeata</taxon>
        <taxon>Vespoidea</taxon>
        <taxon>Vespidae</taxon>
        <taxon>Polistinae</taxon>
        <taxon>Polistini</taxon>
        <taxon>Polistes</taxon>
    </lineage>
</organism>
<dbReference type="SMART" id="SM00184">
    <property type="entry name" value="RING"/>
    <property type="match status" value="1"/>
</dbReference>
<reference evidence="13" key="1">
    <citation type="submission" date="2025-08" db="UniProtKB">
        <authorList>
            <consortium name="RefSeq"/>
        </authorList>
    </citation>
    <scope>IDENTIFICATION</scope>
    <source>
        <tissue evidence="13">Whole body</tissue>
    </source>
</reference>
<dbReference type="InterPro" id="IPR013083">
    <property type="entry name" value="Znf_RING/FYVE/PHD"/>
</dbReference>
<keyword evidence="9" id="KW-0175">Coiled coil</keyword>
<evidence type="ECO:0000256" key="2">
    <source>
        <dbReference type="ARBA" id="ARBA00017908"/>
    </source>
</evidence>
<dbReference type="PROSITE" id="PS50089">
    <property type="entry name" value="ZF_RING_2"/>
    <property type="match status" value="1"/>
</dbReference>
<evidence type="ECO:0000313" key="13">
    <source>
        <dbReference type="RefSeq" id="XP_015172254.1"/>
    </source>
</evidence>
<evidence type="ECO:0000259" key="10">
    <source>
        <dbReference type="PROSITE" id="PS50006"/>
    </source>
</evidence>
<evidence type="ECO:0000256" key="8">
    <source>
        <dbReference type="PROSITE-ProRule" id="PRU00175"/>
    </source>
</evidence>